<dbReference type="AlphaFoldDB" id="A0A0W0G2A9"/>
<gene>
    <name evidence="11" type="ORF">WG66_4698</name>
</gene>
<dbReference type="InterPro" id="IPR001128">
    <property type="entry name" value="Cyt_P450"/>
</dbReference>
<evidence type="ECO:0000256" key="2">
    <source>
        <dbReference type="ARBA" id="ARBA00005179"/>
    </source>
</evidence>
<dbReference type="InterPro" id="IPR050364">
    <property type="entry name" value="Cytochrome_P450_fung"/>
</dbReference>
<proteinExistence type="inferred from homology"/>
<dbReference type="InterPro" id="IPR002401">
    <property type="entry name" value="Cyt_P450_E_grp-I"/>
</dbReference>
<dbReference type="PRINTS" id="PR00463">
    <property type="entry name" value="EP450I"/>
</dbReference>
<feature type="binding site" description="axial binding residue" evidence="9">
    <location>
        <position position="458"/>
    </location>
    <ligand>
        <name>heme</name>
        <dbReference type="ChEBI" id="CHEBI:30413"/>
    </ligand>
    <ligandPart>
        <name>Fe</name>
        <dbReference type="ChEBI" id="CHEBI:18248"/>
    </ligandPart>
</feature>
<evidence type="ECO:0000256" key="5">
    <source>
        <dbReference type="ARBA" id="ARBA00022723"/>
    </source>
</evidence>
<dbReference type="Proteomes" id="UP000054988">
    <property type="component" value="Unassembled WGS sequence"/>
</dbReference>
<dbReference type="InterPro" id="IPR036396">
    <property type="entry name" value="Cyt_P450_sf"/>
</dbReference>
<dbReference type="GO" id="GO:0005506">
    <property type="term" value="F:iron ion binding"/>
    <property type="evidence" value="ECO:0007669"/>
    <property type="project" value="InterPro"/>
</dbReference>
<comment type="pathway">
    <text evidence="2">Secondary metabolite biosynthesis.</text>
</comment>
<reference evidence="11 12" key="1">
    <citation type="submission" date="2015-12" db="EMBL/GenBank/DDBJ databases">
        <title>Draft genome sequence of Moniliophthora roreri, the causal agent of frosty pod rot of cacao.</title>
        <authorList>
            <person name="Aime M.C."/>
            <person name="Diaz-Valderrama J.R."/>
            <person name="Kijpornyongpan T."/>
            <person name="Phillips-Mora W."/>
        </authorList>
    </citation>
    <scope>NUCLEOTIDE SEQUENCE [LARGE SCALE GENOMIC DNA]</scope>
    <source>
        <strain evidence="11 12">MCA 2952</strain>
    </source>
</reference>
<dbReference type="eggNOG" id="KOG0156">
    <property type="taxonomic scope" value="Eukaryota"/>
</dbReference>
<dbReference type="EMBL" id="LATX01001299">
    <property type="protein sequence ID" value="KTB42729.1"/>
    <property type="molecule type" value="Genomic_DNA"/>
</dbReference>
<evidence type="ECO:0000256" key="9">
    <source>
        <dbReference type="PIRSR" id="PIRSR602401-1"/>
    </source>
</evidence>
<evidence type="ECO:0000256" key="6">
    <source>
        <dbReference type="ARBA" id="ARBA00023002"/>
    </source>
</evidence>
<keyword evidence="4 9" id="KW-0349">Heme</keyword>
<dbReference type="PRINTS" id="PR00385">
    <property type="entry name" value="P450"/>
</dbReference>
<evidence type="ECO:0000256" key="10">
    <source>
        <dbReference type="RuleBase" id="RU000461"/>
    </source>
</evidence>
<organism evidence="11 12">
    <name type="scientific">Moniliophthora roreri</name>
    <name type="common">Frosty pod rot fungus</name>
    <name type="synonym">Monilia roreri</name>
    <dbReference type="NCBI Taxonomy" id="221103"/>
    <lineage>
        <taxon>Eukaryota</taxon>
        <taxon>Fungi</taxon>
        <taxon>Dikarya</taxon>
        <taxon>Basidiomycota</taxon>
        <taxon>Agaricomycotina</taxon>
        <taxon>Agaricomycetes</taxon>
        <taxon>Agaricomycetidae</taxon>
        <taxon>Agaricales</taxon>
        <taxon>Marasmiineae</taxon>
        <taxon>Marasmiaceae</taxon>
        <taxon>Moniliophthora</taxon>
    </lineage>
</organism>
<dbReference type="GO" id="GO:0016705">
    <property type="term" value="F:oxidoreductase activity, acting on paired donors, with incorporation or reduction of molecular oxygen"/>
    <property type="evidence" value="ECO:0007669"/>
    <property type="project" value="InterPro"/>
</dbReference>
<evidence type="ECO:0000256" key="4">
    <source>
        <dbReference type="ARBA" id="ARBA00022617"/>
    </source>
</evidence>
<dbReference type="Gene3D" id="1.10.630.10">
    <property type="entry name" value="Cytochrome P450"/>
    <property type="match status" value="1"/>
</dbReference>
<evidence type="ECO:0000256" key="7">
    <source>
        <dbReference type="ARBA" id="ARBA00023004"/>
    </source>
</evidence>
<evidence type="ECO:0000256" key="8">
    <source>
        <dbReference type="ARBA" id="ARBA00023033"/>
    </source>
</evidence>
<evidence type="ECO:0000256" key="3">
    <source>
        <dbReference type="ARBA" id="ARBA00010617"/>
    </source>
</evidence>
<dbReference type="PROSITE" id="PS00086">
    <property type="entry name" value="CYTOCHROME_P450"/>
    <property type="match status" value="1"/>
</dbReference>
<keyword evidence="8 10" id="KW-0503">Monooxygenase</keyword>
<comment type="caution">
    <text evidence="11">The sequence shown here is derived from an EMBL/GenBank/DDBJ whole genome shotgun (WGS) entry which is preliminary data.</text>
</comment>
<dbReference type="GO" id="GO:0020037">
    <property type="term" value="F:heme binding"/>
    <property type="evidence" value="ECO:0007669"/>
    <property type="project" value="InterPro"/>
</dbReference>
<dbReference type="InterPro" id="IPR017972">
    <property type="entry name" value="Cyt_P450_CS"/>
</dbReference>
<evidence type="ECO:0000313" key="11">
    <source>
        <dbReference type="EMBL" id="KTB42729.1"/>
    </source>
</evidence>
<evidence type="ECO:0000256" key="1">
    <source>
        <dbReference type="ARBA" id="ARBA00001971"/>
    </source>
</evidence>
<keyword evidence="5 9" id="KW-0479">Metal-binding</keyword>
<keyword evidence="6 10" id="KW-0560">Oxidoreductase</keyword>
<accession>A0A0W0G2A9</accession>
<dbReference type="PANTHER" id="PTHR46300">
    <property type="entry name" value="P450, PUTATIVE (EUROFUNG)-RELATED-RELATED"/>
    <property type="match status" value="1"/>
</dbReference>
<comment type="cofactor">
    <cofactor evidence="1 9">
        <name>heme</name>
        <dbReference type="ChEBI" id="CHEBI:30413"/>
    </cofactor>
</comment>
<comment type="similarity">
    <text evidence="3 10">Belongs to the cytochrome P450 family.</text>
</comment>
<protein>
    <submittedName>
        <fullName evidence="11">Putative cytochrome P450</fullName>
    </submittedName>
</protein>
<dbReference type="Pfam" id="PF00067">
    <property type="entry name" value="p450"/>
    <property type="match status" value="1"/>
</dbReference>
<dbReference type="GO" id="GO:0004497">
    <property type="term" value="F:monooxygenase activity"/>
    <property type="evidence" value="ECO:0007669"/>
    <property type="project" value="UniProtKB-KW"/>
</dbReference>
<evidence type="ECO:0000313" key="12">
    <source>
        <dbReference type="Proteomes" id="UP000054988"/>
    </source>
</evidence>
<dbReference type="SUPFAM" id="SSF48264">
    <property type="entry name" value="Cytochrome P450"/>
    <property type="match status" value="1"/>
</dbReference>
<name>A0A0W0G2A9_MONRR</name>
<dbReference type="CDD" id="cd11065">
    <property type="entry name" value="CYP64-like"/>
    <property type="match status" value="1"/>
</dbReference>
<keyword evidence="7 9" id="KW-0408">Iron</keyword>
<dbReference type="PANTHER" id="PTHR46300:SF7">
    <property type="entry name" value="P450, PUTATIVE (EUROFUNG)-RELATED"/>
    <property type="match status" value="1"/>
</dbReference>
<sequence length="603" mass="68161">MYSLSYLILTLLALYFIHYRRSTQRLSRYLSGPKPLPLIGNLLDLPSTKAWKVFLDWGRLYGQDPLHFEVFGQHTLIVNSREVAHELFEKRSRIYSDRPYVAMIDLYVSLENLFDWLPNDQFRLGWRSATYNRIVHLVLMPYGETWRHHRKLFQEGLRDSAAAEYIPVQSEKTQEFLVNLLKDPDNFRVHIRTLAAATIIGVMYGHDVTSTEDYFVELAEQAIGALSKLGSPSAALVNIFPTMRYLPAWFPGGGFQHLVHQSHGWINDMVEKPYSLVVDQINSGVGKPSLLAKYLDRYRGSGIDDPEQEKAIKQVSATAYGAGAETTVAQLSWFFLAMAMYPEAQKRAQEEVDNVVGKHPLPTYEDRANLPYVEALMRETMRWRPVTPLAFHAALENDIVDGYFIPKGTALTGNTAMTRDEIVYPDPEGFIPERFITEKGVCNDDNVEFIFGFGRRICPGRHLAIATVWGTMASVLSAFDITKAKDENGNEMELEVEIIDGLVVYTTRFASLYSGPESHLIFTAIQEHFLVLSVRGRTKQGILLRNWLAKCGLYNSSTPNNAMVVTFNIESLSVLISSCDTILPQVARRCISNSLAISHSNAV</sequence>